<reference evidence="6" key="2">
    <citation type="submission" date="2020-09" db="EMBL/GenBank/DDBJ databases">
        <authorList>
            <person name="Sun Q."/>
            <person name="Zhou Y."/>
        </authorList>
    </citation>
    <scope>NUCLEOTIDE SEQUENCE</scope>
    <source>
        <strain evidence="6">CGMCC 1.15725</strain>
    </source>
</reference>
<keyword evidence="2 4" id="KW-0732">Signal</keyword>
<name>A0A8J2YZ36_9PROT</name>
<dbReference type="PANTHER" id="PTHR30483">
    <property type="entry name" value="LEUCINE-SPECIFIC-BINDING PROTEIN"/>
    <property type="match status" value="1"/>
</dbReference>
<dbReference type="Gene3D" id="3.40.50.2300">
    <property type="match status" value="2"/>
</dbReference>
<feature type="chain" id="PRO_5035250632" evidence="4">
    <location>
        <begin position="22"/>
        <end position="399"/>
    </location>
</feature>
<feature type="domain" description="Leucine-binding protein" evidence="5">
    <location>
        <begin position="28"/>
        <end position="364"/>
    </location>
</feature>
<dbReference type="GO" id="GO:0006865">
    <property type="term" value="P:amino acid transport"/>
    <property type="evidence" value="ECO:0007669"/>
    <property type="project" value="UniProtKB-KW"/>
</dbReference>
<evidence type="ECO:0000259" key="5">
    <source>
        <dbReference type="Pfam" id="PF13458"/>
    </source>
</evidence>
<comment type="caution">
    <text evidence="6">The sequence shown here is derived from an EMBL/GenBank/DDBJ whole genome shotgun (WGS) entry which is preliminary data.</text>
</comment>
<dbReference type="PANTHER" id="PTHR30483:SF6">
    <property type="entry name" value="PERIPLASMIC BINDING PROTEIN OF ABC TRANSPORTER FOR NATURAL AMINO ACIDS"/>
    <property type="match status" value="1"/>
</dbReference>
<dbReference type="CDD" id="cd06327">
    <property type="entry name" value="PBP1_SBP-like"/>
    <property type="match status" value="1"/>
</dbReference>
<dbReference type="Proteomes" id="UP000646365">
    <property type="component" value="Unassembled WGS sequence"/>
</dbReference>
<feature type="signal peptide" evidence="4">
    <location>
        <begin position="1"/>
        <end position="21"/>
    </location>
</feature>
<dbReference type="InterPro" id="IPR028082">
    <property type="entry name" value="Peripla_BP_I"/>
</dbReference>
<evidence type="ECO:0000313" key="6">
    <source>
        <dbReference type="EMBL" id="GGF41343.1"/>
    </source>
</evidence>
<evidence type="ECO:0000256" key="3">
    <source>
        <dbReference type="ARBA" id="ARBA00022970"/>
    </source>
</evidence>
<dbReference type="RefSeq" id="WP_189051347.1">
    <property type="nucleotide sequence ID" value="NZ_BMJQ01000017.1"/>
</dbReference>
<evidence type="ECO:0000256" key="4">
    <source>
        <dbReference type="SAM" id="SignalP"/>
    </source>
</evidence>
<proteinExistence type="inferred from homology"/>
<dbReference type="InterPro" id="IPR028081">
    <property type="entry name" value="Leu-bd"/>
</dbReference>
<sequence length="399" mass="41812">MGGFRTLVAAGAALWVVPALAAGFSGDQIKIGVLTDESGQFSTIGGKGSVLAAQMAVKDFGGTIDGKPIVVVDADHQNKPDVGSAILRRWFDQEGVDAVTDLPVSSVALAAQEIAREKHKTLLISGAASSALTGKACSPYSTQWADDSYALARGTAKAVVAAGGKSWFFLTADYAFGADMEKDATAAITAAGGTVAGAVRHPLGTSDFSSFLLQAQSSKAKVVGLANAGGDTVSAIKQAVEFGLPQGGQSLAGFLIFITDVHALTPQVAQNLYVTEGFYWDQNDAARAFAKRFFDEMGRMPTKQQAATYASVTHYLKAARAAGTVEAAAVNKEMRQLPVDFFGRAGSIRPDGRVLYDLTLYRVKAPEAVKRPWDYYQAISTIPAADAFRPAAEGGCPLQ</sequence>
<dbReference type="SUPFAM" id="SSF53822">
    <property type="entry name" value="Periplasmic binding protein-like I"/>
    <property type="match status" value="1"/>
</dbReference>
<keyword evidence="3" id="KW-0029">Amino-acid transport</keyword>
<evidence type="ECO:0000313" key="7">
    <source>
        <dbReference type="Proteomes" id="UP000646365"/>
    </source>
</evidence>
<dbReference type="Pfam" id="PF13458">
    <property type="entry name" value="Peripla_BP_6"/>
    <property type="match status" value="1"/>
</dbReference>
<evidence type="ECO:0000256" key="2">
    <source>
        <dbReference type="ARBA" id="ARBA00022729"/>
    </source>
</evidence>
<comment type="similarity">
    <text evidence="1">Belongs to the leucine-binding protein family.</text>
</comment>
<accession>A0A8J2YZ36</accession>
<evidence type="ECO:0000256" key="1">
    <source>
        <dbReference type="ARBA" id="ARBA00010062"/>
    </source>
</evidence>
<keyword evidence="7" id="KW-1185">Reference proteome</keyword>
<protein>
    <submittedName>
        <fullName evidence="6">ABC transporter permease</fullName>
    </submittedName>
</protein>
<dbReference type="EMBL" id="BMJQ01000017">
    <property type="protein sequence ID" value="GGF41343.1"/>
    <property type="molecule type" value="Genomic_DNA"/>
</dbReference>
<keyword evidence="3" id="KW-0813">Transport</keyword>
<dbReference type="InterPro" id="IPR051010">
    <property type="entry name" value="BCAA_transport"/>
</dbReference>
<gene>
    <name evidence="6" type="ORF">GCM10011611_54700</name>
</gene>
<organism evidence="6 7">
    <name type="scientific">Aliidongia dinghuensis</name>
    <dbReference type="NCBI Taxonomy" id="1867774"/>
    <lineage>
        <taxon>Bacteria</taxon>
        <taxon>Pseudomonadati</taxon>
        <taxon>Pseudomonadota</taxon>
        <taxon>Alphaproteobacteria</taxon>
        <taxon>Rhodospirillales</taxon>
        <taxon>Dongiaceae</taxon>
        <taxon>Aliidongia</taxon>
    </lineage>
</organism>
<dbReference type="AlphaFoldDB" id="A0A8J2YZ36"/>
<reference evidence="6" key="1">
    <citation type="journal article" date="2014" name="Int. J. Syst. Evol. Microbiol.">
        <title>Complete genome sequence of Corynebacterium casei LMG S-19264T (=DSM 44701T), isolated from a smear-ripened cheese.</title>
        <authorList>
            <consortium name="US DOE Joint Genome Institute (JGI-PGF)"/>
            <person name="Walter F."/>
            <person name="Albersmeier A."/>
            <person name="Kalinowski J."/>
            <person name="Ruckert C."/>
        </authorList>
    </citation>
    <scope>NUCLEOTIDE SEQUENCE</scope>
    <source>
        <strain evidence="6">CGMCC 1.15725</strain>
    </source>
</reference>